<proteinExistence type="predicted"/>
<evidence type="ECO:0000313" key="1">
    <source>
        <dbReference type="EMBL" id="ERE88452.1"/>
    </source>
</evidence>
<dbReference type="AlphaFoldDB" id="A0A061IME4"/>
<sequence>MDLLLVCDTSEKPVTQKAVAADSTKLETSSCSDERSSLFSSVVQLKDDSAVTRIRTEVAAATTQSTNHYTITASHEPSDNFVVLVLLAQPQFQIAWSCPALPTRVGKLPATLGIGHILTQGPTGELAERADRLRHGDTAYGVMVNSISIG</sequence>
<reference evidence="2" key="1">
    <citation type="journal article" date="2013" name="Nat. Biotechnol.">
        <title>Chinese hamster genome sequenced from sorted chromosomes.</title>
        <authorList>
            <person name="Brinkrolf K."/>
            <person name="Rupp O."/>
            <person name="Laux H."/>
            <person name="Kollin F."/>
            <person name="Ernst W."/>
            <person name="Linke B."/>
            <person name="Kofler R."/>
            <person name="Romand S."/>
            <person name="Hesse F."/>
            <person name="Budach W.E."/>
            <person name="Galosy S."/>
            <person name="Muller D."/>
            <person name="Noll T."/>
            <person name="Wienberg J."/>
            <person name="Jostock T."/>
            <person name="Leonard M."/>
            <person name="Grillari J."/>
            <person name="Tauch A."/>
            <person name="Goesmann A."/>
            <person name="Helk B."/>
            <person name="Mott J.E."/>
            <person name="Puhler A."/>
            <person name="Borth N."/>
        </authorList>
    </citation>
    <scope>NUCLEOTIDE SEQUENCE [LARGE SCALE GENOMIC DNA]</scope>
    <source>
        <strain evidence="2">17A/GY</strain>
    </source>
</reference>
<accession>A0A061IME4</accession>
<dbReference type="Proteomes" id="UP000030759">
    <property type="component" value="Unassembled WGS sequence"/>
</dbReference>
<name>A0A061IME4_CRIGR</name>
<evidence type="ECO:0000313" key="2">
    <source>
        <dbReference type="Proteomes" id="UP000030759"/>
    </source>
</evidence>
<organism evidence="1 2">
    <name type="scientific">Cricetulus griseus</name>
    <name type="common">Chinese hamster</name>
    <name type="synonym">Cricetulus barabensis griseus</name>
    <dbReference type="NCBI Taxonomy" id="10029"/>
    <lineage>
        <taxon>Eukaryota</taxon>
        <taxon>Metazoa</taxon>
        <taxon>Chordata</taxon>
        <taxon>Craniata</taxon>
        <taxon>Vertebrata</taxon>
        <taxon>Euteleostomi</taxon>
        <taxon>Mammalia</taxon>
        <taxon>Eutheria</taxon>
        <taxon>Euarchontoglires</taxon>
        <taxon>Glires</taxon>
        <taxon>Rodentia</taxon>
        <taxon>Myomorpha</taxon>
        <taxon>Muroidea</taxon>
        <taxon>Cricetidae</taxon>
        <taxon>Cricetinae</taxon>
        <taxon>Cricetulus</taxon>
    </lineage>
</organism>
<protein>
    <submittedName>
        <fullName evidence="1">Src homology 2 domain containing F</fullName>
    </submittedName>
</protein>
<dbReference type="EMBL" id="KE665890">
    <property type="protein sequence ID" value="ERE88452.1"/>
    <property type="molecule type" value="Genomic_DNA"/>
</dbReference>
<gene>
    <name evidence="1" type="ORF">H671_1g3066</name>
</gene>